<dbReference type="Proteomes" id="UP001165083">
    <property type="component" value="Unassembled WGS sequence"/>
</dbReference>
<dbReference type="PANTHER" id="PTHR12498:SF0">
    <property type="entry name" value="PROTEIN N-TERMINAL ASPARAGINE AMIDOHYDROLASE"/>
    <property type="match status" value="1"/>
</dbReference>
<dbReference type="InterPro" id="IPR026750">
    <property type="entry name" value="NTAN1"/>
</dbReference>
<proteinExistence type="predicted"/>
<dbReference type="PANTHER" id="PTHR12498">
    <property type="entry name" value="N-TERMINAL ASPARAGINE AMIDOHYDROLASE"/>
    <property type="match status" value="1"/>
</dbReference>
<dbReference type="GO" id="GO:0005634">
    <property type="term" value="C:nucleus"/>
    <property type="evidence" value="ECO:0007669"/>
    <property type="project" value="TreeGrafter"/>
</dbReference>
<dbReference type="Pfam" id="PF14736">
    <property type="entry name" value="N_Asn_amidohyd"/>
    <property type="match status" value="1"/>
</dbReference>
<accession>A0A9W6U483</accession>
<gene>
    <name evidence="1" type="ORF">Plil01_001061600</name>
</gene>
<evidence type="ECO:0000313" key="1">
    <source>
        <dbReference type="EMBL" id="GMF25672.1"/>
    </source>
</evidence>
<organism evidence="1 2">
    <name type="scientific">Phytophthora lilii</name>
    <dbReference type="NCBI Taxonomy" id="2077276"/>
    <lineage>
        <taxon>Eukaryota</taxon>
        <taxon>Sar</taxon>
        <taxon>Stramenopiles</taxon>
        <taxon>Oomycota</taxon>
        <taxon>Peronosporomycetes</taxon>
        <taxon>Peronosporales</taxon>
        <taxon>Peronosporaceae</taxon>
        <taxon>Phytophthora</taxon>
    </lineage>
</organism>
<sequence length="299" mass="32877">MVLLGYEDLTRAAAAVEALGSDDVLAQRREALLNDPVVVVTRGSGLRSIHVLAEEMAIVTPAPHNLDLIASDDATTCSIVVLVSGGIVAVAHLDAEQQMEFLLKRWEMLGISGPTRVAIAGGYNDERNIAHPISMDIMKTLTKSEAVYEVQQFVTGRWNTTQTDNGIRLPRTRGIGYFLAEDAFMQVEFEPDARLPLVPMRFAGESVHPLHILACCVENDKPLELTIGPYCSTMISPEVCDYMLTLDDNELLPRISTSPFAEGPKFLQDMRDMLEFISTCSLRSLGNTLVLTLPSTRKN</sequence>
<dbReference type="AlphaFoldDB" id="A0A9W6U483"/>
<evidence type="ECO:0000313" key="2">
    <source>
        <dbReference type="Proteomes" id="UP001165083"/>
    </source>
</evidence>
<name>A0A9W6U483_9STRA</name>
<dbReference type="OrthoDB" id="539995at2759"/>
<protein>
    <submittedName>
        <fullName evidence="1">Unnamed protein product</fullName>
    </submittedName>
</protein>
<reference evidence="1" key="1">
    <citation type="submission" date="2023-04" db="EMBL/GenBank/DDBJ databases">
        <title>Phytophthora lilii NBRC 32176.</title>
        <authorList>
            <person name="Ichikawa N."/>
            <person name="Sato H."/>
            <person name="Tonouchi N."/>
        </authorList>
    </citation>
    <scope>NUCLEOTIDE SEQUENCE</scope>
    <source>
        <strain evidence="1">NBRC 32176</strain>
    </source>
</reference>
<dbReference type="EMBL" id="BSXW01000564">
    <property type="protein sequence ID" value="GMF25672.1"/>
    <property type="molecule type" value="Genomic_DNA"/>
</dbReference>
<keyword evidence="2" id="KW-1185">Reference proteome</keyword>
<dbReference type="GO" id="GO:0008418">
    <property type="term" value="F:protein-N-terminal asparagine amidohydrolase activity"/>
    <property type="evidence" value="ECO:0007669"/>
    <property type="project" value="InterPro"/>
</dbReference>
<dbReference type="GO" id="GO:0006511">
    <property type="term" value="P:ubiquitin-dependent protein catabolic process"/>
    <property type="evidence" value="ECO:0007669"/>
    <property type="project" value="TreeGrafter"/>
</dbReference>
<comment type="caution">
    <text evidence="1">The sequence shown here is derived from an EMBL/GenBank/DDBJ whole genome shotgun (WGS) entry which is preliminary data.</text>
</comment>